<reference evidence="2 3" key="1">
    <citation type="submission" date="2024-05" db="EMBL/GenBank/DDBJ databases">
        <title>Culex pipiens pipiens assembly and annotation.</title>
        <authorList>
            <person name="Alout H."/>
            <person name="Durand T."/>
        </authorList>
    </citation>
    <scope>NUCLEOTIDE SEQUENCE [LARGE SCALE GENOMIC DNA]</scope>
    <source>
        <strain evidence="2">HA-2024</strain>
        <tissue evidence="2">Whole body</tissue>
    </source>
</reference>
<feature type="non-terminal residue" evidence="2">
    <location>
        <position position="1"/>
    </location>
</feature>
<proteinExistence type="predicted"/>
<dbReference type="Proteomes" id="UP001562425">
    <property type="component" value="Unassembled WGS sequence"/>
</dbReference>
<feature type="non-terminal residue" evidence="2">
    <location>
        <position position="51"/>
    </location>
</feature>
<name>A0ABD1DVR4_CULPP</name>
<evidence type="ECO:0000313" key="2">
    <source>
        <dbReference type="EMBL" id="KAL1403815.1"/>
    </source>
</evidence>
<organism evidence="2 3">
    <name type="scientific">Culex pipiens pipiens</name>
    <name type="common">Northern house mosquito</name>
    <dbReference type="NCBI Taxonomy" id="38569"/>
    <lineage>
        <taxon>Eukaryota</taxon>
        <taxon>Metazoa</taxon>
        <taxon>Ecdysozoa</taxon>
        <taxon>Arthropoda</taxon>
        <taxon>Hexapoda</taxon>
        <taxon>Insecta</taxon>
        <taxon>Pterygota</taxon>
        <taxon>Neoptera</taxon>
        <taxon>Endopterygota</taxon>
        <taxon>Diptera</taxon>
        <taxon>Nematocera</taxon>
        <taxon>Culicoidea</taxon>
        <taxon>Culicidae</taxon>
        <taxon>Culicinae</taxon>
        <taxon>Culicini</taxon>
        <taxon>Culex</taxon>
        <taxon>Culex</taxon>
    </lineage>
</organism>
<keyword evidence="3" id="KW-1185">Reference proteome</keyword>
<evidence type="ECO:0000256" key="1">
    <source>
        <dbReference type="SAM" id="MobiDB-lite"/>
    </source>
</evidence>
<comment type="caution">
    <text evidence="2">The sequence shown here is derived from an EMBL/GenBank/DDBJ whole genome shotgun (WGS) entry which is preliminary data.</text>
</comment>
<sequence>VELSEEAQLEHRSIAGEGAGGFEEPQEGRPANARRRAGQGRGQCGGEATPR</sequence>
<gene>
    <name evidence="2" type="ORF">pipiens_020484</name>
</gene>
<dbReference type="AlphaFoldDB" id="A0ABD1DVR4"/>
<evidence type="ECO:0000313" key="3">
    <source>
        <dbReference type="Proteomes" id="UP001562425"/>
    </source>
</evidence>
<protein>
    <submittedName>
        <fullName evidence="2">Uncharacterized protein</fullName>
    </submittedName>
</protein>
<feature type="region of interest" description="Disordered" evidence="1">
    <location>
        <begin position="1"/>
        <end position="51"/>
    </location>
</feature>
<dbReference type="EMBL" id="JBEHCU010001113">
    <property type="protein sequence ID" value="KAL1403815.1"/>
    <property type="molecule type" value="Genomic_DNA"/>
</dbReference>
<accession>A0ABD1DVR4</accession>